<name>A0A6J1C0G4_MOMCH</name>
<sequence>MMLHNNSGPEDEEELISYLQRRGSATLSGSSTWKIRTNELAQHEFRRERRAAAAAIAARKLSYEDLLSSEDGNQQQFPVCLNALSYSSASSSSSSAASSSPLGQDFKQQKRMHGPGTELEQSAQRHMYGPEFLPYAHSGPVEAGLHK</sequence>
<organism evidence="2 3">
    <name type="scientific">Momordica charantia</name>
    <name type="common">Bitter gourd</name>
    <name type="synonym">Balsam pear</name>
    <dbReference type="NCBI Taxonomy" id="3673"/>
    <lineage>
        <taxon>Eukaryota</taxon>
        <taxon>Viridiplantae</taxon>
        <taxon>Streptophyta</taxon>
        <taxon>Embryophyta</taxon>
        <taxon>Tracheophyta</taxon>
        <taxon>Spermatophyta</taxon>
        <taxon>Magnoliopsida</taxon>
        <taxon>eudicotyledons</taxon>
        <taxon>Gunneridae</taxon>
        <taxon>Pentapetalae</taxon>
        <taxon>rosids</taxon>
        <taxon>fabids</taxon>
        <taxon>Cucurbitales</taxon>
        <taxon>Cucurbitaceae</taxon>
        <taxon>Momordiceae</taxon>
        <taxon>Momordica</taxon>
    </lineage>
</organism>
<feature type="compositionally biased region" description="Low complexity" evidence="1">
    <location>
        <begin position="89"/>
        <end position="100"/>
    </location>
</feature>
<protein>
    <submittedName>
        <fullName evidence="3">Uncharacterized protein LOC111006938</fullName>
    </submittedName>
</protein>
<dbReference type="AlphaFoldDB" id="A0A6J1C0G4"/>
<gene>
    <name evidence="3" type="primary">LOC111006938</name>
</gene>
<keyword evidence="2" id="KW-1185">Reference proteome</keyword>
<evidence type="ECO:0000313" key="2">
    <source>
        <dbReference type="Proteomes" id="UP000504603"/>
    </source>
</evidence>
<dbReference type="Proteomes" id="UP000504603">
    <property type="component" value="Unplaced"/>
</dbReference>
<evidence type="ECO:0000256" key="1">
    <source>
        <dbReference type="SAM" id="MobiDB-lite"/>
    </source>
</evidence>
<dbReference type="KEGG" id="mcha:111006938"/>
<reference evidence="3" key="1">
    <citation type="submission" date="2025-08" db="UniProtKB">
        <authorList>
            <consortium name="RefSeq"/>
        </authorList>
    </citation>
    <scope>IDENTIFICATION</scope>
    <source>
        <strain evidence="3">OHB3-1</strain>
    </source>
</reference>
<dbReference type="GeneID" id="111006938"/>
<proteinExistence type="predicted"/>
<evidence type="ECO:0000313" key="3">
    <source>
        <dbReference type="RefSeq" id="XP_022134742.1"/>
    </source>
</evidence>
<feature type="region of interest" description="Disordered" evidence="1">
    <location>
        <begin position="89"/>
        <end position="147"/>
    </location>
</feature>
<accession>A0A6J1C0G4</accession>
<dbReference type="RefSeq" id="XP_022134742.1">
    <property type="nucleotide sequence ID" value="XM_022279050.1"/>
</dbReference>